<comment type="caution">
    <text evidence="2">The sequence shown here is derived from an EMBL/GenBank/DDBJ whole genome shotgun (WGS) entry which is preliminary data.</text>
</comment>
<evidence type="ECO:0000313" key="2">
    <source>
        <dbReference type="EMBL" id="MFD1050291.1"/>
    </source>
</evidence>
<dbReference type="Proteomes" id="UP001597045">
    <property type="component" value="Unassembled WGS sequence"/>
</dbReference>
<keyword evidence="3" id="KW-1185">Reference proteome</keyword>
<proteinExistence type="predicted"/>
<dbReference type="InterPro" id="IPR016040">
    <property type="entry name" value="NAD(P)-bd_dom"/>
</dbReference>
<sequence length="220" mass="24295">MILVTGATGRPGSAVIREFVRQGTPVRALVRDRAKAAWLAKLPRVEVVYGDMLRPETLDLVGVDRVLMISSAGPAMLETQCTFIDAARRAGVGHVVKFSGEDSVDGFDAEQFRSARSHEQIQRYLLASGMDWTVLRPSQFMDVYFEEVPDIVRDGQIRLPLGDTTLAPVDVEDIAKVAYQTLTAPGHEGRTYKMTYGHRGINVPVIETSTRRVAITAQNH</sequence>
<feature type="domain" description="NAD(P)-binding" evidence="1">
    <location>
        <begin position="6"/>
        <end position="185"/>
    </location>
</feature>
<feature type="non-terminal residue" evidence="2">
    <location>
        <position position="220"/>
    </location>
</feature>
<gene>
    <name evidence="2" type="ORF">ACFQ1S_34590</name>
</gene>
<dbReference type="Gene3D" id="3.40.50.720">
    <property type="entry name" value="NAD(P)-binding Rossmann-like Domain"/>
    <property type="match status" value="1"/>
</dbReference>
<accession>A0ABW3MIS1</accession>
<dbReference type="EMBL" id="JBHTIS010002737">
    <property type="protein sequence ID" value="MFD1050291.1"/>
    <property type="molecule type" value="Genomic_DNA"/>
</dbReference>
<reference evidence="3" key="1">
    <citation type="journal article" date="2019" name="Int. J. Syst. Evol. Microbiol.">
        <title>The Global Catalogue of Microorganisms (GCM) 10K type strain sequencing project: providing services to taxonomists for standard genome sequencing and annotation.</title>
        <authorList>
            <consortium name="The Broad Institute Genomics Platform"/>
            <consortium name="The Broad Institute Genome Sequencing Center for Infectious Disease"/>
            <person name="Wu L."/>
            <person name="Ma J."/>
        </authorList>
    </citation>
    <scope>NUCLEOTIDE SEQUENCE [LARGE SCALE GENOMIC DNA]</scope>
    <source>
        <strain evidence="3">JCM 31486</strain>
    </source>
</reference>
<dbReference type="InterPro" id="IPR036291">
    <property type="entry name" value="NAD(P)-bd_dom_sf"/>
</dbReference>
<dbReference type="SUPFAM" id="SSF51735">
    <property type="entry name" value="NAD(P)-binding Rossmann-fold domains"/>
    <property type="match status" value="1"/>
</dbReference>
<evidence type="ECO:0000259" key="1">
    <source>
        <dbReference type="Pfam" id="PF13460"/>
    </source>
</evidence>
<dbReference type="PANTHER" id="PTHR43162">
    <property type="match status" value="1"/>
</dbReference>
<dbReference type="PRINTS" id="PR00099">
    <property type="entry name" value="CPSGATASE"/>
</dbReference>
<evidence type="ECO:0000313" key="3">
    <source>
        <dbReference type="Proteomes" id="UP001597045"/>
    </source>
</evidence>
<protein>
    <submittedName>
        <fullName evidence="2">NAD(P)H-binding protein</fullName>
    </submittedName>
</protein>
<organism evidence="2 3">
    <name type="scientific">Kibdelosporangium lantanae</name>
    <dbReference type="NCBI Taxonomy" id="1497396"/>
    <lineage>
        <taxon>Bacteria</taxon>
        <taxon>Bacillati</taxon>
        <taxon>Actinomycetota</taxon>
        <taxon>Actinomycetes</taxon>
        <taxon>Pseudonocardiales</taxon>
        <taxon>Pseudonocardiaceae</taxon>
        <taxon>Kibdelosporangium</taxon>
    </lineage>
</organism>
<dbReference type="InterPro" id="IPR051604">
    <property type="entry name" value="Ergot_Alk_Oxidoreductase"/>
</dbReference>
<dbReference type="Pfam" id="PF13460">
    <property type="entry name" value="NAD_binding_10"/>
    <property type="match status" value="1"/>
</dbReference>
<name>A0ABW3MIS1_9PSEU</name>
<dbReference type="PANTHER" id="PTHR43162:SF1">
    <property type="entry name" value="PRESTALK A DIFFERENTIATION PROTEIN A"/>
    <property type="match status" value="1"/>
</dbReference>
<dbReference type="Gene3D" id="3.90.25.10">
    <property type="entry name" value="UDP-galactose 4-epimerase, domain 1"/>
    <property type="match status" value="1"/>
</dbReference>